<sequence>MASSHSHLRMVCGVVGWLPAAPWSRPNTSRHHLRNAVAGGGRQCWSIAFPPPSSGAAKLIILGGRMGGGWPVVPTPPPKRCSPLSAAFSFSPPTPPWPRNLFDDRAHLVFFSRARGRPREWKAVDNSAGAPSNFDALPFLVGQPGQTRA</sequence>
<keyword evidence="2" id="KW-1185">Reference proteome</keyword>
<organism evidence="1 2">
    <name type="scientific">Colletotrichum zoysiae</name>
    <dbReference type="NCBI Taxonomy" id="1216348"/>
    <lineage>
        <taxon>Eukaryota</taxon>
        <taxon>Fungi</taxon>
        <taxon>Dikarya</taxon>
        <taxon>Ascomycota</taxon>
        <taxon>Pezizomycotina</taxon>
        <taxon>Sordariomycetes</taxon>
        <taxon>Hypocreomycetidae</taxon>
        <taxon>Glomerellales</taxon>
        <taxon>Glomerellaceae</taxon>
        <taxon>Colletotrichum</taxon>
        <taxon>Colletotrichum graminicola species complex</taxon>
    </lineage>
</organism>
<accession>A0AAD9M3H4</accession>
<evidence type="ECO:0000313" key="2">
    <source>
        <dbReference type="Proteomes" id="UP001232148"/>
    </source>
</evidence>
<dbReference type="AlphaFoldDB" id="A0AAD9M3H4"/>
<dbReference type="Proteomes" id="UP001232148">
    <property type="component" value="Unassembled WGS sequence"/>
</dbReference>
<comment type="caution">
    <text evidence="1">The sequence shown here is derived from an EMBL/GenBank/DDBJ whole genome shotgun (WGS) entry which is preliminary data.</text>
</comment>
<proteinExistence type="predicted"/>
<protein>
    <submittedName>
        <fullName evidence="1">Uncharacterized protein</fullName>
    </submittedName>
</protein>
<gene>
    <name evidence="1" type="ORF">LX32DRAFT_322426</name>
</gene>
<evidence type="ECO:0000313" key="1">
    <source>
        <dbReference type="EMBL" id="KAK2030567.1"/>
    </source>
</evidence>
<reference evidence="1" key="1">
    <citation type="submission" date="2021-06" db="EMBL/GenBank/DDBJ databases">
        <title>Comparative genomics, transcriptomics and evolutionary studies reveal genomic signatures of adaptation to plant cell wall in hemibiotrophic fungi.</title>
        <authorList>
            <consortium name="DOE Joint Genome Institute"/>
            <person name="Baroncelli R."/>
            <person name="Diaz J.F."/>
            <person name="Benocci T."/>
            <person name="Peng M."/>
            <person name="Battaglia E."/>
            <person name="Haridas S."/>
            <person name="Andreopoulos W."/>
            <person name="Labutti K."/>
            <person name="Pangilinan J."/>
            <person name="Floch G.L."/>
            <person name="Makela M.R."/>
            <person name="Henrissat B."/>
            <person name="Grigoriev I.V."/>
            <person name="Crouch J.A."/>
            <person name="De Vries R.P."/>
            <person name="Sukno S.A."/>
            <person name="Thon M.R."/>
        </authorList>
    </citation>
    <scope>NUCLEOTIDE SEQUENCE</scope>
    <source>
        <strain evidence="1">MAFF235873</strain>
    </source>
</reference>
<name>A0AAD9M3H4_9PEZI</name>
<dbReference type="EMBL" id="MU842850">
    <property type="protein sequence ID" value="KAK2030567.1"/>
    <property type="molecule type" value="Genomic_DNA"/>
</dbReference>